<evidence type="ECO:0000313" key="1">
    <source>
        <dbReference type="EMBL" id="GAJ45991.1"/>
    </source>
</evidence>
<dbReference type="RefSeq" id="WP_006303868.1">
    <property type="nucleotide sequence ID" value="NZ_BAUP01000053.1"/>
</dbReference>
<proteinExistence type="predicted"/>
<gene>
    <name evidence="1" type="ORF">HE1_00311</name>
</gene>
<dbReference type="EMBL" id="BAUP01000053">
    <property type="protein sequence ID" value="GAJ45991.1"/>
    <property type="molecule type" value="Genomic_DNA"/>
</dbReference>
<name>A0A023DXA7_9PROT</name>
<organism evidence="1 2">
    <name type="scientific">Holospora elegans E1</name>
    <dbReference type="NCBI Taxonomy" id="1427503"/>
    <lineage>
        <taxon>Bacteria</taxon>
        <taxon>Pseudomonadati</taxon>
        <taxon>Pseudomonadota</taxon>
        <taxon>Alphaproteobacteria</taxon>
        <taxon>Holosporales</taxon>
        <taxon>Holosporaceae</taxon>
        <taxon>Holospora</taxon>
    </lineage>
</organism>
<keyword evidence="2" id="KW-1185">Reference proteome</keyword>
<reference evidence="1 2" key="1">
    <citation type="journal article" date="2014" name="FEMS Microbiol. Lett.">
        <title>Draft genome sequences of three Holospora species (Holospora obtusa, Holospora undulata, and Holospora elegans), endonuclear symbiotic bacteria of the ciliate Paramecium caudatum.</title>
        <authorList>
            <person name="Dohra H."/>
            <person name="Tanaka K."/>
            <person name="Suzuki T."/>
            <person name="Fujishima M."/>
            <person name="Suzuki H."/>
        </authorList>
    </citation>
    <scope>NUCLEOTIDE SEQUENCE [LARGE SCALE GENOMIC DNA]</scope>
    <source>
        <strain evidence="1 2">E1</strain>
    </source>
</reference>
<sequence length="63" mass="6977">MKFFNKTFQTILTKILGASYILTILSTNLQAECNCKDKMGDKVPSFSGMMVDDLTAPDKVKNA</sequence>
<dbReference type="AlphaFoldDB" id="A0A023DXA7"/>
<dbReference type="Proteomes" id="UP000024842">
    <property type="component" value="Unassembled WGS sequence"/>
</dbReference>
<comment type="caution">
    <text evidence="1">The sequence shown here is derived from an EMBL/GenBank/DDBJ whole genome shotgun (WGS) entry which is preliminary data.</text>
</comment>
<accession>A0A023DXA7</accession>
<evidence type="ECO:0000313" key="2">
    <source>
        <dbReference type="Proteomes" id="UP000024842"/>
    </source>
</evidence>
<protein>
    <submittedName>
        <fullName evidence="1">Uncharacterized protein</fullName>
    </submittedName>
</protein>